<dbReference type="GO" id="GO:0016887">
    <property type="term" value="F:ATP hydrolysis activity"/>
    <property type="evidence" value="ECO:0007669"/>
    <property type="project" value="InterPro"/>
</dbReference>
<dbReference type="EMBL" id="CP010429">
    <property type="protein sequence ID" value="AKD54670.1"/>
    <property type="molecule type" value="Genomic_DNA"/>
</dbReference>
<keyword evidence="9" id="KW-1278">Translocase</keyword>
<evidence type="ECO:0000256" key="4">
    <source>
        <dbReference type="ARBA" id="ARBA00022475"/>
    </source>
</evidence>
<dbReference type="RefSeq" id="WP_046376273.1">
    <property type="nucleotide sequence ID" value="NZ_CP010429.1"/>
</dbReference>
<evidence type="ECO:0000256" key="5">
    <source>
        <dbReference type="ARBA" id="ARBA00022597"/>
    </source>
</evidence>
<dbReference type="CDD" id="cd03215">
    <property type="entry name" value="ABC_Carb_Monos_II"/>
    <property type="match status" value="1"/>
</dbReference>
<dbReference type="PANTHER" id="PTHR43790">
    <property type="entry name" value="CARBOHYDRATE TRANSPORT ATP-BINDING PROTEIN MG119-RELATED"/>
    <property type="match status" value="1"/>
</dbReference>
<sequence>MHVDQEFILTVTGLTKTFSGVKALDNVQLAVRKGEVHALMGENGAGKSTFMKLLIGLLTPDSGEIILDGEPLTTSNVNDVLKKGISMIHQEILVVPELTVAQNIFLGRETKRSLFSWLDDRKLTQQAGELLHQMGVSIAPTATIKHLSVAERQMVEIAKALSNDAKVIIMDEPTSALADNEVATLFRLIRELTAKGVAIIYISHKMDEIFTLADTITVLRDGRYIATKPASELNQHELITLMVGREIDTLFPANNSPKGNEILSVKNLSRRGKFSDISFVVRAGEVLGIAGLMGAGRTEIARAIFGMDPISSGQIHLHGNPVTIKSPHDAIRQGIGYVSEDRKAFGFIPRLSVRHNITLSSVSTHVKGGFIQARREAETAKAMMADLRIKAASPNQQVTYLSGGNQQKVILGKVLLSKPALIILDEPTRGIDIGAKAEIYKLINQLSANGLAVLLISSELPEILGLSDRILVLSQGKQTALLSRTDATQETIMRYAMHP</sequence>
<dbReference type="PROSITE" id="PS00211">
    <property type="entry name" value="ABC_TRANSPORTER_1"/>
    <property type="match status" value="1"/>
</dbReference>
<evidence type="ECO:0000256" key="1">
    <source>
        <dbReference type="ARBA" id="ARBA00004202"/>
    </source>
</evidence>
<evidence type="ECO:0000256" key="3">
    <source>
        <dbReference type="ARBA" id="ARBA00022448"/>
    </source>
</evidence>
<dbReference type="InterPro" id="IPR050107">
    <property type="entry name" value="ABC_carbohydrate_import_ATPase"/>
</dbReference>
<evidence type="ECO:0000313" key="13">
    <source>
        <dbReference type="Proteomes" id="UP000033054"/>
    </source>
</evidence>
<dbReference type="PATRIC" id="fig|1379870.5.peg.1491"/>
<keyword evidence="7" id="KW-0547">Nucleotide-binding</keyword>
<accession>A0A0E3ZUP2</accession>
<dbReference type="InterPro" id="IPR003439">
    <property type="entry name" value="ABC_transporter-like_ATP-bd"/>
</dbReference>
<dbReference type="OrthoDB" id="1115710at2"/>
<keyword evidence="10" id="KW-0472">Membrane</keyword>
<dbReference type="InterPro" id="IPR017871">
    <property type="entry name" value="ABC_transporter-like_CS"/>
</dbReference>
<evidence type="ECO:0000313" key="12">
    <source>
        <dbReference type="EMBL" id="AKD54670.1"/>
    </source>
</evidence>
<evidence type="ECO:0000259" key="11">
    <source>
        <dbReference type="PROSITE" id="PS50893"/>
    </source>
</evidence>
<dbReference type="KEGG" id="srd:SD10_06860"/>
<evidence type="ECO:0000256" key="8">
    <source>
        <dbReference type="ARBA" id="ARBA00022840"/>
    </source>
</evidence>
<keyword evidence="5" id="KW-0762">Sugar transport</keyword>
<evidence type="ECO:0000256" key="7">
    <source>
        <dbReference type="ARBA" id="ARBA00022741"/>
    </source>
</evidence>
<dbReference type="GO" id="GO:0015749">
    <property type="term" value="P:monosaccharide transmembrane transport"/>
    <property type="evidence" value="ECO:0007669"/>
    <property type="project" value="UniProtKB-ARBA"/>
</dbReference>
<dbReference type="SUPFAM" id="SSF52540">
    <property type="entry name" value="P-loop containing nucleoside triphosphate hydrolases"/>
    <property type="match status" value="2"/>
</dbReference>
<dbReference type="HOGENOM" id="CLU_000604_92_3_10"/>
<evidence type="ECO:0000256" key="9">
    <source>
        <dbReference type="ARBA" id="ARBA00022967"/>
    </source>
</evidence>
<keyword evidence="13" id="KW-1185">Reference proteome</keyword>
<evidence type="ECO:0000256" key="10">
    <source>
        <dbReference type="ARBA" id="ARBA00023136"/>
    </source>
</evidence>
<proteinExistence type="predicted"/>
<dbReference type="InterPro" id="IPR003593">
    <property type="entry name" value="AAA+_ATPase"/>
</dbReference>
<keyword evidence="4" id="KW-1003">Cell membrane</keyword>
<protein>
    <submittedName>
        <fullName evidence="12">D-ribose transporter ATP-binding protein</fullName>
    </submittedName>
</protein>
<dbReference type="GO" id="GO:0005524">
    <property type="term" value="F:ATP binding"/>
    <property type="evidence" value="ECO:0007669"/>
    <property type="project" value="UniProtKB-KW"/>
</dbReference>
<feature type="domain" description="ABC transporter" evidence="11">
    <location>
        <begin position="9"/>
        <end position="246"/>
    </location>
</feature>
<dbReference type="CDD" id="cd03216">
    <property type="entry name" value="ABC_Carb_Monos_I"/>
    <property type="match status" value="1"/>
</dbReference>
<dbReference type="PROSITE" id="PS50893">
    <property type="entry name" value="ABC_TRANSPORTER_2"/>
    <property type="match status" value="2"/>
</dbReference>
<dbReference type="GO" id="GO:0005886">
    <property type="term" value="C:plasma membrane"/>
    <property type="evidence" value="ECO:0007669"/>
    <property type="project" value="UniProtKB-SubCell"/>
</dbReference>
<dbReference type="PANTHER" id="PTHR43790:SF3">
    <property type="entry name" value="D-ALLOSE IMPORT ATP-BINDING PROTEIN ALSA-RELATED"/>
    <property type="match status" value="1"/>
</dbReference>
<organism evidence="12 13">
    <name type="scientific">Spirosoma radiotolerans</name>
    <dbReference type="NCBI Taxonomy" id="1379870"/>
    <lineage>
        <taxon>Bacteria</taxon>
        <taxon>Pseudomonadati</taxon>
        <taxon>Bacteroidota</taxon>
        <taxon>Cytophagia</taxon>
        <taxon>Cytophagales</taxon>
        <taxon>Cytophagaceae</taxon>
        <taxon>Spirosoma</taxon>
    </lineage>
</organism>
<dbReference type="SMART" id="SM00382">
    <property type="entry name" value="AAA"/>
    <property type="match status" value="2"/>
</dbReference>
<keyword evidence="6" id="KW-0677">Repeat</keyword>
<evidence type="ECO:0000256" key="6">
    <source>
        <dbReference type="ARBA" id="ARBA00022737"/>
    </source>
</evidence>
<name>A0A0E3ZUP2_9BACT</name>
<dbReference type="STRING" id="1379870.SD10_06860"/>
<dbReference type="Pfam" id="PF00005">
    <property type="entry name" value="ABC_tran"/>
    <property type="match status" value="2"/>
</dbReference>
<dbReference type="FunFam" id="3.40.50.300:FF:000127">
    <property type="entry name" value="Ribose import ATP-binding protein RbsA"/>
    <property type="match status" value="1"/>
</dbReference>
<dbReference type="Gene3D" id="3.40.50.300">
    <property type="entry name" value="P-loop containing nucleotide triphosphate hydrolases"/>
    <property type="match status" value="2"/>
</dbReference>
<dbReference type="InterPro" id="IPR027417">
    <property type="entry name" value="P-loop_NTPase"/>
</dbReference>
<comment type="subcellular location">
    <subcellularLocation>
        <location evidence="2">Cell inner membrane</location>
    </subcellularLocation>
    <subcellularLocation>
        <location evidence="1">Cell membrane</location>
        <topology evidence="1">Peripheral membrane protein</topology>
    </subcellularLocation>
</comment>
<keyword evidence="8 12" id="KW-0067">ATP-binding</keyword>
<dbReference type="Proteomes" id="UP000033054">
    <property type="component" value="Chromosome"/>
</dbReference>
<dbReference type="FunFam" id="3.40.50.300:FF:000126">
    <property type="entry name" value="Galactose/methyl galactoside import ATP-binding protein MglA"/>
    <property type="match status" value="1"/>
</dbReference>
<reference evidence="12 13" key="1">
    <citation type="journal article" date="2014" name="Curr. Microbiol.">
        <title>Spirosoma radiotolerans sp. nov., a gamma-radiation-resistant bacterium isolated from gamma ray-irradiated soil.</title>
        <authorList>
            <person name="Lee J.J."/>
            <person name="Srinivasan S."/>
            <person name="Lim S."/>
            <person name="Joe M."/>
            <person name="Im S."/>
            <person name="Bae S.I."/>
            <person name="Park K.R."/>
            <person name="Han J.H."/>
            <person name="Park S.H."/>
            <person name="Joo B.M."/>
            <person name="Park S.J."/>
            <person name="Kim M.K."/>
        </authorList>
    </citation>
    <scope>NUCLEOTIDE SEQUENCE [LARGE SCALE GENOMIC DNA]</scope>
    <source>
        <strain evidence="12 13">DG5A</strain>
    </source>
</reference>
<dbReference type="AlphaFoldDB" id="A0A0E3ZUP2"/>
<gene>
    <name evidence="12" type="ORF">SD10_06860</name>
</gene>
<keyword evidence="3" id="KW-0813">Transport</keyword>
<evidence type="ECO:0000256" key="2">
    <source>
        <dbReference type="ARBA" id="ARBA00004533"/>
    </source>
</evidence>
<feature type="domain" description="ABC transporter" evidence="11">
    <location>
        <begin position="257"/>
        <end position="499"/>
    </location>
</feature>